<dbReference type="SUPFAM" id="SSF55785">
    <property type="entry name" value="PYP-like sensor domain (PAS domain)"/>
    <property type="match status" value="1"/>
</dbReference>
<dbReference type="InterPro" id="IPR000700">
    <property type="entry name" value="PAS-assoc_C"/>
</dbReference>
<evidence type="ECO:0000313" key="18">
    <source>
        <dbReference type="EMBL" id="PND38433.1"/>
    </source>
</evidence>
<keyword evidence="4" id="KW-0597">Phosphoprotein</keyword>
<evidence type="ECO:0000313" key="19">
    <source>
        <dbReference type="Proteomes" id="UP000235916"/>
    </source>
</evidence>
<evidence type="ECO:0000256" key="1">
    <source>
        <dbReference type="ARBA" id="ARBA00000085"/>
    </source>
</evidence>
<dbReference type="CDD" id="cd00082">
    <property type="entry name" value="HisKA"/>
    <property type="match status" value="1"/>
</dbReference>
<feature type="transmembrane region" description="Helical" evidence="13">
    <location>
        <begin position="153"/>
        <end position="173"/>
    </location>
</feature>
<dbReference type="SUPFAM" id="SSF47384">
    <property type="entry name" value="Homodimeric domain of signal transducing histidine kinase"/>
    <property type="match status" value="1"/>
</dbReference>
<dbReference type="CDD" id="cd00130">
    <property type="entry name" value="PAS"/>
    <property type="match status" value="1"/>
</dbReference>
<evidence type="ECO:0000256" key="7">
    <source>
        <dbReference type="ARBA" id="ARBA00022777"/>
    </source>
</evidence>
<dbReference type="CDD" id="cd06225">
    <property type="entry name" value="HAMP"/>
    <property type="match status" value="1"/>
</dbReference>
<organism evidence="18 19">
    <name type="scientific">Kinneretia aquatilis</name>
    <dbReference type="NCBI Taxonomy" id="2070761"/>
    <lineage>
        <taxon>Bacteria</taxon>
        <taxon>Pseudomonadati</taxon>
        <taxon>Pseudomonadota</taxon>
        <taxon>Betaproteobacteria</taxon>
        <taxon>Burkholderiales</taxon>
        <taxon>Sphaerotilaceae</taxon>
        <taxon>Roseateles</taxon>
    </lineage>
</organism>
<dbReference type="RefSeq" id="WP_102768352.1">
    <property type="nucleotide sequence ID" value="NZ_CP124551.1"/>
</dbReference>
<accession>A0A2N8KY94</accession>
<dbReference type="GO" id="GO:0016020">
    <property type="term" value="C:membrane"/>
    <property type="evidence" value="ECO:0007669"/>
    <property type="project" value="UniProtKB-SubCell"/>
</dbReference>
<keyword evidence="13" id="KW-0472">Membrane</keyword>
<dbReference type="SMART" id="SM00091">
    <property type="entry name" value="PAS"/>
    <property type="match status" value="1"/>
</dbReference>
<comment type="subcellular location">
    <subcellularLocation>
        <location evidence="2">Membrane</location>
    </subcellularLocation>
</comment>
<dbReference type="Pfam" id="PF13188">
    <property type="entry name" value="PAS_8"/>
    <property type="match status" value="1"/>
</dbReference>
<comment type="function">
    <text evidence="10">Member of the two-component regulatory system BvgS/BvgA. Phosphorylates BvgA via a four-step phosphorelay in response to environmental signals.</text>
</comment>
<evidence type="ECO:0000259" key="16">
    <source>
        <dbReference type="PROSITE" id="PS50113"/>
    </source>
</evidence>
<dbReference type="InterPro" id="IPR003661">
    <property type="entry name" value="HisK_dim/P_dom"/>
</dbReference>
<dbReference type="SMART" id="SM00304">
    <property type="entry name" value="HAMP"/>
    <property type="match status" value="1"/>
</dbReference>
<dbReference type="PROSITE" id="PS50885">
    <property type="entry name" value="HAMP"/>
    <property type="match status" value="1"/>
</dbReference>
<dbReference type="PANTHER" id="PTHR43047:SF78">
    <property type="entry name" value="SENSORY_REGULATORY PROTEIN RPFC"/>
    <property type="match status" value="1"/>
</dbReference>
<dbReference type="EMBL" id="POSP01000003">
    <property type="protein sequence ID" value="PND38433.1"/>
    <property type="molecule type" value="Genomic_DNA"/>
</dbReference>
<dbReference type="InterPro" id="IPR005467">
    <property type="entry name" value="His_kinase_dom"/>
</dbReference>
<dbReference type="PANTHER" id="PTHR43047">
    <property type="entry name" value="TWO-COMPONENT HISTIDINE PROTEIN KINASE"/>
    <property type="match status" value="1"/>
</dbReference>
<dbReference type="SMART" id="SM00387">
    <property type="entry name" value="HATPase_c"/>
    <property type="match status" value="1"/>
</dbReference>
<evidence type="ECO:0000259" key="14">
    <source>
        <dbReference type="PROSITE" id="PS50109"/>
    </source>
</evidence>
<keyword evidence="12" id="KW-0175">Coiled coil</keyword>
<feature type="domain" description="PAS" evidence="15">
    <location>
        <begin position="232"/>
        <end position="269"/>
    </location>
</feature>
<keyword evidence="13" id="KW-1133">Transmembrane helix</keyword>
<dbReference type="InterPro" id="IPR000014">
    <property type="entry name" value="PAS"/>
</dbReference>
<dbReference type="Pfam" id="PF00512">
    <property type="entry name" value="HisKA"/>
    <property type="match status" value="1"/>
</dbReference>
<keyword evidence="8" id="KW-0902">Two-component regulatory system</keyword>
<dbReference type="PROSITE" id="PS50113">
    <property type="entry name" value="PAC"/>
    <property type="match status" value="1"/>
</dbReference>
<dbReference type="Gene3D" id="6.10.340.10">
    <property type="match status" value="1"/>
</dbReference>
<name>A0A2N8KY94_9BURK</name>
<feature type="coiled-coil region" evidence="12">
    <location>
        <begin position="350"/>
        <end position="381"/>
    </location>
</feature>
<dbReference type="Pfam" id="PF00672">
    <property type="entry name" value="HAMP"/>
    <property type="match status" value="1"/>
</dbReference>
<dbReference type="PROSITE" id="PS50112">
    <property type="entry name" value="PAS"/>
    <property type="match status" value="1"/>
</dbReference>
<dbReference type="SUPFAM" id="SSF55874">
    <property type="entry name" value="ATPase domain of HSP90 chaperone/DNA topoisomerase II/histidine kinase"/>
    <property type="match status" value="1"/>
</dbReference>
<dbReference type="InterPro" id="IPR004358">
    <property type="entry name" value="Sig_transdc_His_kin-like_C"/>
</dbReference>
<evidence type="ECO:0000256" key="12">
    <source>
        <dbReference type="SAM" id="Coils"/>
    </source>
</evidence>
<evidence type="ECO:0000256" key="10">
    <source>
        <dbReference type="ARBA" id="ARBA00058004"/>
    </source>
</evidence>
<dbReference type="NCBIfam" id="TIGR00229">
    <property type="entry name" value="sensory_box"/>
    <property type="match status" value="1"/>
</dbReference>
<feature type="domain" description="Histidine kinase" evidence="14">
    <location>
        <begin position="395"/>
        <end position="616"/>
    </location>
</feature>
<sequence length="618" mass="68214">MAPVRVSFGIQSRLILGMALAAGLLALALGWSWTSREEQELNLALDHRQTRMASLVALGFAGPIWNLDNIAIKNLLDAVMADPEVHSIELRPVGVNAEPLRRQRSEPAVEPLSRQFDISYQAAPDLAPTVVAQATLVLSREGVYRQVAQMRRFVASLLGAMLAAVVAASLLLVNRLVQRPVQRLGQMARQVSEGRLGATTEVERDDEIGALTEQFNLMSARLLASSEGLQLSEERFRSLFENATEGIFQCDARGRLLSLNRALALMLGFHSPAQAMASGRRLRSLVQIEAQEFKRIALALQRHRLLQQVPLLIATNEGRQLWVELSVHVVPGGGGQGLRIEGMVSDISLRRQAEQELTHYRDHLEEVVTERTRELSEAKARAESASQSKSRFLATMSHEFRTPLNAILGFGQLLQMDASLSPAQQAKVGQIRDAGEHLLSLISDVLDMASIEAGKVRLQPSSVDLRALLDMVADSVRLRAEQKNLDFQVEIDPQLPTRVLVDGQRLRQVLMNLLSNAVKFTDQGRFGLQVSLVAQQDSRARIAFVVHDTGIGIARRMMDRLFKPFEQVAEDARCLGGTGLGLSISQQLLREMGGEIRVRSELGEGSVFEFELSLPTTH</sequence>
<evidence type="ECO:0000259" key="17">
    <source>
        <dbReference type="PROSITE" id="PS50885"/>
    </source>
</evidence>
<keyword evidence="9" id="KW-0843">Virulence</keyword>
<dbReference type="Gene3D" id="3.30.565.10">
    <property type="entry name" value="Histidine kinase-like ATPase, C-terminal domain"/>
    <property type="match status" value="1"/>
</dbReference>
<feature type="domain" description="HAMP" evidence="17">
    <location>
        <begin position="175"/>
        <end position="227"/>
    </location>
</feature>
<dbReference type="Gene3D" id="1.10.287.130">
    <property type="match status" value="1"/>
</dbReference>
<evidence type="ECO:0000256" key="3">
    <source>
        <dbReference type="ARBA" id="ARBA00012438"/>
    </source>
</evidence>
<gene>
    <name evidence="18" type="ORF">C1O66_13475</name>
</gene>
<evidence type="ECO:0000256" key="5">
    <source>
        <dbReference type="ARBA" id="ARBA00022679"/>
    </source>
</evidence>
<dbReference type="FunFam" id="3.30.565.10:FF:000010">
    <property type="entry name" value="Sensor histidine kinase RcsC"/>
    <property type="match status" value="1"/>
</dbReference>
<keyword evidence="19" id="KW-1185">Reference proteome</keyword>
<protein>
    <recommendedName>
        <fullName evidence="11">Virulence sensor protein BvgS</fullName>
        <ecNumber evidence="3">2.7.13.3</ecNumber>
    </recommendedName>
</protein>
<dbReference type="InterPro" id="IPR035965">
    <property type="entry name" value="PAS-like_dom_sf"/>
</dbReference>
<evidence type="ECO:0000256" key="13">
    <source>
        <dbReference type="SAM" id="Phobius"/>
    </source>
</evidence>
<dbReference type="Gene3D" id="3.30.450.20">
    <property type="entry name" value="PAS domain"/>
    <property type="match status" value="1"/>
</dbReference>
<evidence type="ECO:0000256" key="6">
    <source>
        <dbReference type="ARBA" id="ARBA00022729"/>
    </source>
</evidence>
<comment type="caution">
    <text evidence="18">The sequence shown here is derived from an EMBL/GenBank/DDBJ whole genome shotgun (WGS) entry which is preliminary data.</text>
</comment>
<keyword evidence="7" id="KW-0418">Kinase</keyword>
<evidence type="ECO:0000256" key="8">
    <source>
        <dbReference type="ARBA" id="ARBA00023012"/>
    </source>
</evidence>
<evidence type="ECO:0000256" key="9">
    <source>
        <dbReference type="ARBA" id="ARBA00023026"/>
    </source>
</evidence>
<feature type="domain" description="PAC" evidence="16">
    <location>
        <begin position="307"/>
        <end position="359"/>
    </location>
</feature>
<dbReference type="Proteomes" id="UP000235916">
    <property type="component" value="Unassembled WGS sequence"/>
</dbReference>
<dbReference type="CDD" id="cd16922">
    <property type="entry name" value="HATPase_EvgS-ArcB-TorS-like"/>
    <property type="match status" value="1"/>
</dbReference>
<keyword evidence="5" id="KW-0808">Transferase</keyword>
<keyword evidence="13" id="KW-0812">Transmembrane</keyword>
<dbReference type="PRINTS" id="PR00344">
    <property type="entry name" value="BCTRLSENSOR"/>
</dbReference>
<evidence type="ECO:0000259" key="15">
    <source>
        <dbReference type="PROSITE" id="PS50112"/>
    </source>
</evidence>
<comment type="catalytic activity">
    <reaction evidence="1">
        <text>ATP + protein L-histidine = ADP + protein N-phospho-L-histidine.</text>
        <dbReference type="EC" id="2.7.13.3"/>
    </reaction>
</comment>
<dbReference type="AlphaFoldDB" id="A0A2N8KY94"/>
<dbReference type="InterPro" id="IPR036097">
    <property type="entry name" value="HisK_dim/P_sf"/>
</dbReference>
<dbReference type="InterPro" id="IPR003660">
    <property type="entry name" value="HAMP_dom"/>
</dbReference>
<dbReference type="InterPro" id="IPR036890">
    <property type="entry name" value="HATPase_C_sf"/>
</dbReference>
<dbReference type="SUPFAM" id="SSF158472">
    <property type="entry name" value="HAMP domain-like"/>
    <property type="match status" value="1"/>
</dbReference>
<evidence type="ECO:0000256" key="2">
    <source>
        <dbReference type="ARBA" id="ARBA00004370"/>
    </source>
</evidence>
<dbReference type="GO" id="GO:0000155">
    <property type="term" value="F:phosphorelay sensor kinase activity"/>
    <property type="evidence" value="ECO:0007669"/>
    <property type="project" value="InterPro"/>
</dbReference>
<evidence type="ECO:0000256" key="4">
    <source>
        <dbReference type="ARBA" id="ARBA00022553"/>
    </source>
</evidence>
<dbReference type="OrthoDB" id="9176737at2"/>
<dbReference type="SMART" id="SM00388">
    <property type="entry name" value="HisKA"/>
    <property type="match status" value="1"/>
</dbReference>
<keyword evidence="6" id="KW-0732">Signal</keyword>
<dbReference type="EC" id="2.7.13.3" evidence="3"/>
<dbReference type="Pfam" id="PF02518">
    <property type="entry name" value="HATPase_c"/>
    <property type="match status" value="1"/>
</dbReference>
<evidence type="ECO:0000256" key="11">
    <source>
        <dbReference type="ARBA" id="ARBA00070152"/>
    </source>
</evidence>
<proteinExistence type="predicted"/>
<dbReference type="InterPro" id="IPR003594">
    <property type="entry name" value="HATPase_dom"/>
</dbReference>
<reference evidence="18 19" key="1">
    <citation type="submission" date="2018-01" db="EMBL/GenBank/DDBJ databases">
        <title>Draft genome sequence of Paucibacter aquatile CR182 isolated from freshwater of the Nakdong River.</title>
        <authorList>
            <person name="Choi A."/>
            <person name="Chung E.J."/>
        </authorList>
    </citation>
    <scope>NUCLEOTIDE SEQUENCE [LARGE SCALE GENOMIC DNA]</scope>
    <source>
        <strain evidence="18 19">CR182</strain>
    </source>
</reference>
<dbReference type="PROSITE" id="PS50109">
    <property type="entry name" value="HIS_KIN"/>
    <property type="match status" value="1"/>
</dbReference>